<name>A0A8X6WWQ4_9ARAC</name>
<evidence type="ECO:0000313" key="1">
    <source>
        <dbReference type="EMBL" id="GFY42763.1"/>
    </source>
</evidence>
<sequence length="144" mass="16647">MRDLEAAFHSSLLKVKTTILDTRQWEKICWIKQAFGKKGVKTKKPFKGNFWKRFHQKLIWRLAPMLFPAKIPMVVGGLTPYGIRNTFVVVLCNLKAKLYGKLVIDSALLKLLITYLRVSFDNSNMLFRVVLMPLSLNVEGTKNY</sequence>
<reference evidence="1" key="1">
    <citation type="submission" date="2020-08" db="EMBL/GenBank/DDBJ databases">
        <title>Multicomponent nature underlies the extraordinary mechanical properties of spider dragline silk.</title>
        <authorList>
            <person name="Kono N."/>
            <person name="Nakamura H."/>
            <person name="Mori M."/>
            <person name="Yoshida Y."/>
            <person name="Ohtoshi R."/>
            <person name="Malay A.D."/>
            <person name="Moran D.A.P."/>
            <person name="Tomita M."/>
            <person name="Numata K."/>
            <person name="Arakawa K."/>
        </authorList>
    </citation>
    <scope>NUCLEOTIDE SEQUENCE</scope>
</reference>
<accession>A0A8X6WWQ4</accession>
<evidence type="ECO:0000313" key="2">
    <source>
        <dbReference type="Proteomes" id="UP000886998"/>
    </source>
</evidence>
<dbReference type="EMBL" id="BMAV01003291">
    <property type="protein sequence ID" value="GFY42763.1"/>
    <property type="molecule type" value="Genomic_DNA"/>
</dbReference>
<comment type="caution">
    <text evidence="1">The sequence shown here is derived from an EMBL/GenBank/DDBJ whole genome shotgun (WGS) entry which is preliminary data.</text>
</comment>
<dbReference type="Proteomes" id="UP000886998">
    <property type="component" value="Unassembled WGS sequence"/>
</dbReference>
<organism evidence="1 2">
    <name type="scientific">Trichonephila inaurata madagascariensis</name>
    <dbReference type="NCBI Taxonomy" id="2747483"/>
    <lineage>
        <taxon>Eukaryota</taxon>
        <taxon>Metazoa</taxon>
        <taxon>Ecdysozoa</taxon>
        <taxon>Arthropoda</taxon>
        <taxon>Chelicerata</taxon>
        <taxon>Arachnida</taxon>
        <taxon>Araneae</taxon>
        <taxon>Araneomorphae</taxon>
        <taxon>Entelegynae</taxon>
        <taxon>Araneoidea</taxon>
        <taxon>Nephilidae</taxon>
        <taxon>Trichonephila</taxon>
        <taxon>Trichonephila inaurata</taxon>
    </lineage>
</organism>
<keyword evidence="2" id="KW-1185">Reference proteome</keyword>
<protein>
    <submittedName>
        <fullName evidence="1">Uncharacterized protein</fullName>
    </submittedName>
</protein>
<dbReference type="AlphaFoldDB" id="A0A8X6WWQ4"/>
<gene>
    <name evidence="1" type="ORF">TNIN_126451</name>
</gene>
<proteinExistence type="predicted"/>